<sequence>MEVSKDKLLKEQEHAILTAEEDTHSSLQHTLATLRAKHDEEITTLKSQHDHDISVRAAEFKQKQLSIASEFSQREAALKKEIEAERASIDVRLREKEKTIENTIALQTQHIRERYERMSSDLHSQCDSEIREITDKMREMKETHDKEREEYEKMVAEEAVRRIKMEQQKFVESIEKREQELRDMVKTAKEECTREKRELREQCEKDMKAHEASQSELMEQFKSQYMALVDKWEQDVETMRSQKTELESVNTTLLVRLRKLTHSASVWKHDYQRATHTHFDTLISNLKGKIEELERENGKLHEENENLTSRIDENAAAAAAVDTMSIRAREVEEEREKDEFAKQTAEQREKERQSEGMRKLHELKKYLREMWNNLEVDTTDIATFLSSLLQHLTFSPEALAKCEAEKKRLDALFPIVKLVRDRESAKQRLKEFSKQASNPARLFKRSQGMKREAIQREEIYTEIKRLNQELIPKLDNYEKKFEIPFFFHGKRYLDLVGVDCRKIEREAERARDKSFMK</sequence>
<evidence type="ECO:0000313" key="4">
    <source>
        <dbReference type="Proteomes" id="UP001057375"/>
    </source>
</evidence>
<feature type="region of interest" description="Disordered" evidence="2">
    <location>
        <begin position="331"/>
        <end position="356"/>
    </location>
</feature>
<dbReference type="Proteomes" id="UP001057375">
    <property type="component" value="Unassembled WGS sequence"/>
</dbReference>
<gene>
    <name evidence="3" type="ORF">ADUPG1_012855</name>
</gene>
<keyword evidence="4" id="KW-1185">Reference proteome</keyword>
<evidence type="ECO:0000313" key="3">
    <source>
        <dbReference type="EMBL" id="GKT24826.1"/>
    </source>
</evidence>
<accession>A0ABQ5K536</accession>
<evidence type="ECO:0000256" key="1">
    <source>
        <dbReference type="SAM" id="Coils"/>
    </source>
</evidence>
<dbReference type="EMBL" id="BQXS01012548">
    <property type="protein sequence ID" value="GKT24826.1"/>
    <property type="molecule type" value="Genomic_DNA"/>
</dbReference>
<name>A0ABQ5K536_9EUKA</name>
<feature type="coiled-coil region" evidence="1">
    <location>
        <begin position="130"/>
        <end position="249"/>
    </location>
</feature>
<reference evidence="3" key="1">
    <citation type="submission" date="2022-03" db="EMBL/GenBank/DDBJ databases">
        <title>Draft genome sequence of Aduncisulcus paluster, a free-living microaerophilic Fornicata.</title>
        <authorList>
            <person name="Yuyama I."/>
            <person name="Kume K."/>
            <person name="Tamura T."/>
            <person name="Inagaki Y."/>
            <person name="Hashimoto T."/>
        </authorList>
    </citation>
    <scope>NUCLEOTIDE SEQUENCE</scope>
    <source>
        <strain evidence="3">NY0171</strain>
    </source>
</reference>
<feature type="coiled-coil region" evidence="1">
    <location>
        <begin position="415"/>
        <end position="469"/>
    </location>
</feature>
<dbReference type="Gene3D" id="1.20.58.1520">
    <property type="match status" value="1"/>
</dbReference>
<protein>
    <submittedName>
        <fullName evidence="3">Uncharacterized protein</fullName>
    </submittedName>
</protein>
<proteinExistence type="predicted"/>
<dbReference type="Pfam" id="PF03999">
    <property type="entry name" value="MAP65_ASE1"/>
    <property type="match status" value="1"/>
</dbReference>
<organism evidence="3 4">
    <name type="scientific">Aduncisulcus paluster</name>
    <dbReference type="NCBI Taxonomy" id="2918883"/>
    <lineage>
        <taxon>Eukaryota</taxon>
        <taxon>Metamonada</taxon>
        <taxon>Carpediemonas-like organisms</taxon>
        <taxon>Aduncisulcus</taxon>
    </lineage>
</organism>
<evidence type="ECO:0000256" key="2">
    <source>
        <dbReference type="SAM" id="MobiDB-lite"/>
    </source>
</evidence>
<keyword evidence="1" id="KW-0175">Coiled coil</keyword>
<comment type="caution">
    <text evidence="3">The sequence shown here is derived from an EMBL/GenBank/DDBJ whole genome shotgun (WGS) entry which is preliminary data.</text>
</comment>